<evidence type="ECO:0000256" key="1">
    <source>
        <dbReference type="SAM" id="Phobius"/>
    </source>
</evidence>
<feature type="transmembrane region" description="Helical" evidence="1">
    <location>
        <begin position="121"/>
        <end position="142"/>
    </location>
</feature>
<dbReference type="EMBL" id="MK641809">
    <property type="protein sequence ID" value="QBX99313.1"/>
    <property type="molecule type" value="Genomic_DNA"/>
</dbReference>
<gene>
    <name evidence="3" type="primary">nad6</name>
</gene>
<keyword evidence="1" id="KW-1133">Transmembrane helix</keyword>
<keyword evidence="1" id="KW-0812">Transmembrane</keyword>
<feature type="transmembrane region" description="Helical" evidence="1">
    <location>
        <begin position="39"/>
        <end position="66"/>
    </location>
</feature>
<accession>A0A4D6C922</accession>
<evidence type="ECO:0000313" key="3">
    <source>
        <dbReference type="EMBL" id="QBX99313.1"/>
    </source>
</evidence>
<feature type="signal peptide" evidence="2">
    <location>
        <begin position="1"/>
        <end position="16"/>
    </location>
</feature>
<keyword evidence="2" id="KW-0732">Signal</keyword>
<reference evidence="3" key="2">
    <citation type="submission" date="2019-03" db="EMBL/GenBank/DDBJ databases">
        <authorList>
            <person name="Suleman S."/>
            <person name="Ma J."/>
            <person name="Khan M.S."/>
            <person name="Tkach V.V."/>
            <person name="Muhammad N."/>
            <person name="Zhu X.Q."/>
        </authorList>
    </citation>
    <scope>NUCLEOTIDE SEQUENCE</scope>
    <source>
        <strain evidence="3">Pakistan</strain>
    </source>
</reference>
<evidence type="ECO:0000256" key="2">
    <source>
        <dbReference type="SAM" id="SignalP"/>
    </source>
</evidence>
<proteinExistence type="predicted"/>
<feature type="transmembrane region" description="Helical" evidence="1">
    <location>
        <begin position="87"/>
        <end position="109"/>
    </location>
</feature>
<organism evidence="3">
    <name type="scientific">Plagiorchis maculosus</name>
    <dbReference type="NCBI Taxonomy" id="168655"/>
    <lineage>
        <taxon>Eukaryota</taxon>
        <taxon>Metazoa</taxon>
        <taxon>Spiralia</taxon>
        <taxon>Lophotrochozoa</taxon>
        <taxon>Platyhelminthes</taxon>
        <taxon>Trematoda</taxon>
        <taxon>Digenea</taxon>
        <taxon>Plagiorchiida</taxon>
        <taxon>Xiphidiata</taxon>
        <taxon>Plagiorchioidea</taxon>
        <taxon>Plagiorchiidae</taxon>
        <taxon>Plagiorchis</taxon>
    </lineage>
</organism>
<name>A0A4D6C922_9TREM</name>
<dbReference type="AlphaFoldDB" id="A0A4D6C922"/>
<sequence length="150" mass="16853">MLNSLFLGLYLTSLLAFSFVSNPVHYCLLLLLSSASITGYIYLMVGFSWYLILFCLVYVGGVYVLFIFVSVHNPNPLPSLGGGPGSLIFFMVFFVLSSSLFSFFGLAYYDSSHYLCSFFEGFVYFIFCSILVMGFIIVSVVCSEKDSFFR</sequence>
<keyword evidence="3" id="KW-0496">Mitochondrion</keyword>
<feature type="chain" id="PRO_5020040183" evidence="2">
    <location>
        <begin position="17"/>
        <end position="150"/>
    </location>
</feature>
<reference evidence="3" key="1">
    <citation type="journal article" date="2019" name="Parasitol. Int.">
        <title>Characterization of the complete mitochondrial genome of Plagiorchis maculosus (Digenea, Plagiorchiidae), Representative of a taxonomically complex digenean family.</title>
        <authorList>
            <person name="Suleman"/>
            <person name="Ma J."/>
            <person name="Khan M.S."/>
            <person name="Tkach V.V."/>
            <person name="Muhammad N."/>
            <person name="Zhang D."/>
            <person name="Zhu X.Q."/>
        </authorList>
    </citation>
    <scope>NUCLEOTIDE SEQUENCE</scope>
    <source>
        <strain evidence="3">Pakistan</strain>
    </source>
</reference>
<geneLocation type="mitochondrion" evidence="3"/>
<keyword evidence="1" id="KW-0472">Membrane</keyword>
<protein>
    <submittedName>
        <fullName evidence="3">NADH dehydrogenase subunit 6</fullName>
    </submittedName>
</protein>